<dbReference type="PANTHER" id="PTHR43132">
    <property type="entry name" value="ARSENICAL RESISTANCE OPERON REPRESSOR ARSR-RELATED"/>
    <property type="match status" value="1"/>
</dbReference>
<evidence type="ECO:0000259" key="4">
    <source>
        <dbReference type="SMART" id="SM00418"/>
    </source>
</evidence>
<evidence type="ECO:0000256" key="3">
    <source>
        <dbReference type="ARBA" id="ARBA00023163"/>
    </source>
</evidence>
<dbReference type="InterPro" id="IPR036390">
    <property type="entry name" value="WH_DNA-bd_sf"/>
</dbReference>
<sequence length="328" mass="34380">MAVEIRLSAAEVARVRLAVSPLAETVLGLRVAFGVGGHQVHRPWVREVRPALAAEPELPLLRALLEGCLPAFLFPVPDERVPAFATELAGLRTADLDYVAAECLAGLGAARARELPEPAELLARAADALDRCHARLVAPHWGRMRAVLEADLGRRAVALVDGGVEGLFADLHGDVVWREGELLVGGRRRPAAPGGAPWTVAGGGHGLVLMPSVFAWPDVLVDHSPRAAASIRYPAAGVGLLWERPRPSSDGLAAVLGRTRAALLDALGEPLSTPELADRLGVSPSAVSQHLGALRGAGLVTTRRTGRTALHLRTGTGTALNGGARERS</sequence>
<dbReference type="InterPro" id="IPR011991">
    <property type="entry name" value="ArsR-like_HTH"/>
</dbReference>
<proteinExistence type="predicted"/>
<dbReference type="SUPFAM" id="SSF46785">
    <property type="entry name" value="Winged helix' DNA-binding domain"/>
    <property type="match status" value="1"/>
</dbReference>
<dbReference type="CDD" id="cd00090">
    <property type="entry name" value="HTH_ARSR"/>
    <property type="match status" value="1"/>
</dbReference>
<reference evidence="6" key="1">
    <citation type="journal article" date="2019" name="Int. J. Syst. Evol. Microbiol.">
        <title>The Global Catalogue of Microorganisms (GCM) 10K type strain sequencing project: providing services to taxonomists for standard genome sequencing and annotation.</title>
        <authorList>
            <consortium name="The Broad Institute Genomics Platform"/>
            <consortium name="The Broad Institute Genome Sequencing Center for Infectious Disease"/>
            <person name="Wu L."/>
            <person name="Ma J."/>
        </authorList>
    </citation>
    <scope>NUCLEOTIDE SEQUENCE [LARGE SCALE GENOMIC DNA]</scope>
    <source>
        <strain evidence="6">CGMCC 4.1437</strain>
    </source>
</reference>
<dbReference type="Gene3D" id="1.10.10.10">
    <property type="entry name" value="Winged helix-like DNA-binding domain superfamily/Winged helix DNA-binding domain"/>
    <property type="match status" value="1"/>
</dbReference>
<evidence type="ECO:0000256" key="2">
    <source>
        <dbReference type="ARBA" id="ARBA00023125"/>
    </source>
</evidence>
<organism evidence="5 6">
    <name type="scientific">Kitasatospora misakiensis</name>
    <dbReference type="NCBI Taxonomy" id="67330"/>
    <lineage>
        <taxon>Bacteria</taxon>
        <taxon>Bacillati</taxon>
        <taxon>Actinomycetota</taxon>
        <taxon>Actinomycetes</taxon>
        <taxon>Kitasatosporales</taxon>
        <taxon>Streptomycetaceae</taxon>
        <taxon>Kitasatospora</taxon>
    </lineage>
</organism>
<feature type="domain" description="HTH arsR-type" evidence="4">
    <location>
        <begin position="250"/>
        <end position="325"/>
    </location>
</feature>
<comment type="caution">
    <text evidence="5">The sequence shown here is derived from an EMBL/GenBank/DDBJ whole genome shotgun (WGS) entry which is preliminary data.</text>
</comment>
<keyword evidence="2" id="KW-0238">DNA-binding</keyword>
<protein>
    <submittedName>
        <fullName evidence="5">DUF5937 family protein</fullName>
    </submittedName>
</protein>
<dbReference type="InterPro" id="IPR051011">
    <property type="entry name" value="Metal_resp_trans_reg"/>
</dbReference>
<dbReference type="Pfam" id="PF12840">
    <property type="entry name" value="HTH_20"/>
    <property type="match status" value="1"/>
</dbReference>
<dbReference type="SMART" id="SM00418">
    <property type="entry name" value="HTH_ARSR"/>
    <property type="match status" value="1"/>
</dbReference>
<dbReference type="InterPro" id="IPR001845">
    <property type="entry name" value="HTH_ArsR_DNA-bd_dom"/>
</dbReference>
<keyword evidence="6" id="KW-1185">Reference proteome</keyword>
<evidence type="ECO:0000313" key="6">
    <source>
        <dbReference type="Proteomes" id="UP001595975"/>
    </source>
</evidence>
<keyword evidence="1" id="KW-0805">Transcription regulation</keyword>
<gene>
    <name evidence="5" type="ORF">ACFP3U_15175</name>
</gene>
<evidence type="ECO:0000313" key="5">
    <source>
        <dbReference type="EMBL" id="MFC5664321.1"/>
    </source>
</evidence>
<dbReference type="Proteomes" id="UP001595975">
    <property type="component" value="Unassembled WGS sequence"/>
</dbReference>
<accession>A0ABW0X766</accession>
<dbReference type="InterPro" id="IPR036388">
    <property type="entry name" value="WH-like_DNA-bd_sf"/>
</dbReference>
<name>A0ABW0X766_9ACTN</name>
<dbReference type="EMBL" id="JBHSOF010000016">
    <property type="protein sequence ID" value="MFC5664321.1"/>
    <property type="molecule type" value="Genomic_DNA"/>
</dbReference>
<dbReference type="PANTHER" id="PTHR43132:SF8">
    <property type="entry name" value="HTH-TYPE TRANSCRIPTIONAL REGULATOR KMTR"/>
    <property type="match status" value="1"/>
</dbReference>
<keyword evidence="3" id="KW-0804">Transcription</keyword>
<evidence type="ECO:0000256" key="1">
    <source>
        <dbReference type="ARBA" id="ARBA00023015"/>
    </source>
</evidence>
<dbReference type="RefSeq" id="WP_380226018.1">
    <property type="nucleotide sequence ID" value="NZ_JBHSOF010000016.1"/>
</dbReference>